<dbReference type="AlphaFoldDB" id="A0A8H4VIT8"/>
<protein>
    <submittedName>
        <fullName evidence="1">Uncharacterized protein</fullName>
    </submittedName>
</protein>
<evidence type="ECO:0000313" key="1">
    <source>
        <dbReference type="EMBL" id="KAF4611262.1"/>
    </source>
</evidence>
<comment type="caution">
    <text evidence="1">The sequence shown here is derived from an EMBL/GenBank/DDBJ whole genome shotgun (WGS) entry which is preliminary data.</text>
</comment>
<gene>
    <name evidence="1" type="ORF">D9613_006598</name>
</gene>
<proteinExistence type="predicted"/>
<organism evidence="1 2">
    <name type="scientific">Agrocybe pediades</name>
    <dbReference type="NCBI Taxonomy" id="84607"/>
    <lineage>
        <taxon>Eukaryota</taxon>
        <taxon>Fungi</taxon>
        <taxon>Dikarya</taxon>
        <taxon>Basidiomycota</taxon>
        <taxon>Agaricomycotina</taxon>
        <taxon>Agaricomycetes</taxon>
        <taxon>Agaricomycetidae</taxon>
        <taxon>Agaricales</taxon>
        <taxon>Agaricineae</taxon>
        <taxon>Strophariaceae</taxon>
        <taxon>Agrocybe</taxon>
    </lineage>
</organism>
<name>A0A8H4VIT8_9AGAR</name>
<dbReference type="EMBL" id="JAACJL010000058">
    <property type="protein sequence ID" value="KAF4611262.1"/>
    <property type="molecule type" value="Genomic_DNA"/>
</dbReference>
<keyword evidence="2" id="KW-1185">Reference proteome</keyword>
<sequence length="283" mass="33565">MIPQMQAPSVTTRIPNPLYYGTNAFLPADYGDPATLDRKNLKSLDAATDILHNALHYVNHKQRDVPDFEDMKAELEKPDETESLKAEISSIKQVFYKDMERFYDVKAVEYKKETEERYKSATPMVTCSRTAIANDEIKDFPLVTEWSDQAERIRYNHLKKVLPLQYEYRRRRDDEVRRQQAQQRKFPETIQEFDTKPRDYQLRIAMWLLADTEARREKYMSQYNWAWMQCTPLLEVFKKDKAFAARIQSMVIEQVNENLSLVFLGHFAQQHTPHVVEKKPQTF</sequence>
<reference evidence="1 2" key="1">
    <citation type="submission" date="2019-12" db="EMBL/GenBank/DDBJ databases">
        <authorList>
            <person name="Floudas D."/>
            <person name="Bentzer J."/>
            <person name="Ahren D."/>
            <person name="Johansson T."/>
            <person name="Persson P."/>
            <person name="Tunlid A."/>
        </authorList>
    </citation>
    <scope>NUCLEOTIDE SEQUENCE [LARGE SCALE GENOMIC DNA]</scope>
    <source>
        <strain evidence="1 2">CBS 102.39</strain>
    </source>
</reference>
<accession>A0A8H4VIT8</accession>
<dbReference type="Proteomes" id="UP000521872">
    <property type="component" value="Unassembled WGS sequence"/>
</dbReference>
<evidence type="ECO:0000313" key="2">
    <source>
        <dbReference type="Proteomes" id="UP000521872"/>
    </source>
</evidence>